<organism evidence="5 6">
    <name type="scientific">Altericroceibacterium endophyticum</name>
    <dbReference type="NCBI Taxonomy" id="1808508"/>
    <lineage>
        <taxon>Bacteria</taxon>
        <taxon>Pseudomonadati</taxon>
        <taxon>Pseudomonadota</taxon>
        <taxon>Alphaproteobacteria</taxon>
        <taxon>Sphingomonadales</taxon>
        <taxon>Erythrobacteraceae</taxon>
        <taxon>Altericroceibacterium</taxon>
    </lineage>
</organism>
<keyword evidence="2" id="KW-0238">DNA-binding</keyword>
<evidence type="ECO:0000259" key="4">
    <source>
        <dbReference type="PROSITE" id="PS01124"/>
    </source>
</evidence>
<dbReference type="InterPro" id="IPR009057">
    <property type="entry name" value="Homeodomain-like_sf"/>
</dbReference>
<dbReference type="PANTHER" id="PTHR43280">
    <property type="entry name" value="ARAC-FAMILY TRANSCRIPTIONAL REGULATOR"/>
    <property type="match status" value="1"/>
</dbReference>
<dbReference type="Proteomes" id="UP000438476">
    <property type="component" value="Unassembled WGS sequence"/>
</dbReference>
<dbReference type="SUPFAM" id="SSF51182">
    <property type="entry name" value="RmlC-like cupins"/>
    <property type="match status" value="1"/>
</dbReference>
<evidence type="ECO:0000313" key="6">
    <source>
        <dbReference type="Proteomes" id="UP000438476"/>
    </source>
</evidence>
<gene>
    <name evidence="5" type="ORF">GRI91_05595</name>
</gene>
<evidence type="ECO:0000256" key="3">
    <source>
        <dbReference type="ARBA" id="ARBA00023163"/>
    </source>
</evidence>
<dbReference type="InterPro" id="IPR047264">
    <property type="entry name" value="Cupin_HpaA-like_N"/>
</dbReference>
<dbReference type="Gene3D" id="2.60.120.10">
    <property type="entry name" value="Jelly Rolls"/>
    <property type="match status" value="1"/>
</dbReference>
<name>A0A6I4T4Z7_9SPHN</name>
<dbReference type="RefSeq" id="WP_160735643.1">
    <property type="nucleotide sequence ID" value="NZ_WTYT01000002.1"/>
</dbReference>
<feature type="domain" description="HTH araC/xylS-type" evidence="4">
    <location>
        <begin position="191"/>
        <end position="289"/>
    </location>
</feature>
<dbReference type="PROSITE" id="PS01124">
    <property type="entry name" value="HTH_ARAC_FAMILY_2"/>
    <property type="match status" value="1"/>
</dbReference>
<dbReference type="PANTHER" id="PTHR43280:SF32">
    <property type="entry name" value="TRANSCRIPTIONAL REGULATORY PROTEIN"/>
    <property type="match status" value="1"/>
</dbReference>
<dbReference type="SMART" id="SM00342">
    <property type="entry name" value="HTH_ARAC"/>
    <property type="match status" value="1"/>
</dbReference>
<dbReference type="Pfam" id="PF12833">
    <property type="entry name" value="HTH_18"/>
    <property type="match status" value="1"/>
</dbReference>
<protein>
    <submittedName>
        <fullName evidence="5">Helix-turn-helix domain-containing protein</fullName>
    </submittedName>
</protein>
<evidence type="ECO:0000256" key="2">
    <source>
        <dbReference type="ARBA" id="ARBA00023125"/>
    </source>
</evidence>
<accession>A0A6I4T4Z7</accession>
<dbReference type="SUPFAM" id="SSF46689">
    <property type="entry name" value="Homeodomain-like"/>
    <property type="match status" value="1"/>
</dbReference>
<dbReference type="InterPro" id="IPR011051">
    <property type="entry name" value="RmlC_Cupin_sf"/>
</dbReference>
<dbReference type="InterPro" id="IPR014710">
    <property type="entry name" value="RmlC-like_jellyroll"/>
</dbReference>
<dbReference type="OrthoDB" id="2559672at2"/>
<reference evidence="5 6" key="1">
    <citation type="submission" date="2019-12" db="EMBL/GenBank/DDBJ databases">
        <title>Genomic-based taxomic classification of the family Erythrobacteraceae.</title>
        <authorList>
            <person name="Xu L."/>
        </authorList>
    </citation>
    <scope>NUCLEOTIDE SEQUENCE [LARGE SCALE GENOMIC DNA]</scope>
    <source>
        <strain evidence="5 6">LMG 29518</strain>
    </source>
</reference>
<evidence type="ECO:0000256" key="1">
    <source>
        <dbReference type="ARBA" id="ARBA00023015"/>
    </source>
</evidence>
<dbReference type="GO" id="GO:0043565">
    <property type="term" value="F:sequence-specific DNA binding"/>
    <property type="evidence" value="ECO:0007669"/>
    <property type="project" value="InterPro"/>
</dbReference>
<sequence>MTGAPTSAPHYALYGEDPLNSGDRAPAFDEFIHCETIASRSSRYDWEISLHSHPNLLQVLFVERGQFEARIGPSSHKLSGPSLIAMPSGTIHAYMFAPDVSGIVATIACDFVEGLPPRDALRQLFARPRLLKPSRQLTESLSIIGAQVLLAGERRDYPSSVAAYHALAEGWLRLATDMGQSADEPGQKQAERFRVLVERDYRTHRPLSAYAEEMGCTQRTLTRQCRLHFGTSPKNVIHQRIIAEARRMLRFTNAGIGEVALDLGFDDPSYFSRFYARMTGRRPSAEKFCTTQGSAARSDHEAIDQIG</sequence>
<keyword evidence="1" id="KW-0805">Transcription regulation</keyword>
<dbReference type="GO" id="GO:0003700">
    <property type="term" value="F:DNA-binding transcription factor activity"/>
    <property type="evidence" value="ECO:0007669"/>
    <property type="project" value="InterPro"/>
</dbReference>
<dbReference type="InterPro" id="IPR018060">
    <property type="entry name" value="HTH_AraC"/>
</dbReference>
<proteinExistence type="predicted"/>
<dbReference type="Gene3D" id="1.10.10.60">
    <property type="entry name" value="Homeodomain-like"/>
    <property type="match status" value="1"/>
</dbReference>
<dbReference type="AlphaFoldDB" id="A0A6I4T4Z7"/>
<dbReference type="EMBL" id="WTYT01000002">
    <property type="protein sequence ID" value="MXO65221.1"/>
    <property type="molecule type" value="Genomic_DNA"/>
</dbReference>
<dbReference type="CDD" id="cd06999">
    <property type="entry name" value="cupin_HpaA-like_N"/>
    <property type="match status" value="1"/>
</dbReference>
<evidence type="ECO:0000313" key="5">
    <source>
        <dbReference type="EMBL" id="MXO65221.1"/>
    </source>
</evidence>
<comment type="caution">
    <text evidence="5">The sequence shown here is derived from an EMBL/GenBank/DDBJ whole genome shotgun (WGS) entry which is preliminary data.</text>
</comment>
<keyword evidence="3" id="KW-0804">Transcription</keyword>
<keyword evidence="6" id="KW-1185">Reference proteome</keyword>